<accession>A0ABX6T033</accession>
<keyword evidence="4" id="KW-0285">Flavoprotein</keyword>
<name>A0ABX6T033_9SPHN</name>
<dbReference type="PANTHER" id="PTHR42747">
    <property type="entry name" value="NITRONATE MONOOXYGENASE-RELATED"/>
    <property type="match status" value="1"/>
</dbReference>
<evidence type="ECO:0000256" key="2">
    <source>
        <dbReference type="ARBA" id="ARBA00009881"/>
    </source>
</evidence>
<evidence type="ECO:0000256" key="9">
    <source>
        <dbReference type="ARBA" id="ARBA00049401"/>
    </source>
</evidence>
<evidence type="ECO:0000256" key="1">
    <source>
        <dbReference type="ARBA" id="ARBA00001917"/>
    </source>
</evidence>
<evidence type="ECO:0000256" key="3">
    <source>
        <dbReference type="ARBA" id="ARBA00022575"/>
    </source>
</evidence>
<keyword evidence="7 10" id="KW-0503">Monooxygenase</keyword>
<dbReference type="Proteomes" id="UP000516134">
    <property type="component" value="Chromosome"/>
</dbReference>
<reference evidence="10 11" key="1">
    <citation type="submission" date="2020-08" db="EMBL/GenBank/DDBJ databases">
        <title>Genome sequence of Sphingomonas daechungensis KACC 18115T.</title>
        <authorList>
            <person name="Hyun D.-W."/>
            <person name="Bae J.-W."/>
        </authorList>
    </citation>
    <scope>NUCLEOTIDE SEQUENCE [LARGE SCALE GENOMIC DNA]</scope>
    <source>
        <strain evidence="10 11">KACC 18115</strain>
    </source>
</reference>
<comment type="cofactor">
    <cofactor evidence="1">
        <name>FMN</name>
        <dbReference type="ChEBI" id="CHEBI:58210"/>
    </cofactor>
</comment>
<sequence length="335" mass="34449">MAGVSSPAMAAAASNAGALGSIAVGAADADAAALMIGAVRASTGRPFNVNLFCHRPARVRPEAESDWIELFRSQFTALGASPPVRLREIYRSFLVDDEMLGMLVDLKPAIVSFHFGLPGRHALDALRDTGAYLIATATSPAEAREIESAGVDAIVAQGWEAGGHRGCFDPDAPDARVGMAELTAQLVREVNVPVIAAGGIMDGAGIAKVLELGAAAAQLGTAFVGCAESFADTGYRQALCEAGVRGTIMTRVISGRPARCLANRFTAMDALVPAAAVPDYPRAYDLGKALNAAAAARGDFGFGAQWAGESAALARSLPTAALVEALAVELKEAQQ</sequence>
<organism evidence="10 11">
    <name type="scientific">Sphingomonas daechungensis</name>
    <dbReference type="NCBI Taxonomy" id="1176646"/>
    <lineage>
        <taxon>Bacteria</taxon>
        <taxon>Pseudomonadati</taxon>
        <taxon>Pseudomonadota</taxon>
        <taxon>Alphaproteobacteria</taxon>
        <taxon>Sphingomonadales</taxon>
        <taxon>Sphingomonadaceae</taxon>
        <taxon>Sphingomonas</taxon>
    </lineage>
</organism>
<dbReference type="SUPFAM" id="SSF51412">
    <property type="entry name" value="Inosine monophosphate dehydrogenase (IMPDH)"/>
    <property type="match status" value="1"/>
</dbReference>
<evidence type="ECO:0000313" key="10">
    <source>
        <dbReference type="EMBL" id="QNP43166.1"/>
    </source>
</evidence>
<proteinExistence type="inferred from homology"/>
<keyword evidence="11" id="KW-1185">Reference proteome</keyword>
<keyword evidence="6" id="KW-0560">Oxidoreductase</keyword>
<comment type="similarity">
    <text evidence="2">Belongs to the nitronate monooxygenase family. NMO class I subfamily.</text>
</comment>
<dbReference type="EMBL" id="CP060780">
    <property type="protein sequence ID" value="QNP43166.1"/>
    <property type="molecule type" value="Genomic_DNA"/>
</dbReference>
<protein>
    <recommendedName>
        <fullName evidence="8">Propionate 3-nitronate monooxygenase</fullName>
    </recommendedName>
</protein>
<dbReference type="InterPro" id="IPR004136">
    <property type="entry name" value="NMO"/>
</dbReference>
<dbReference type="InterPro" id="IPR013785">
    <property type="entry name" value="Aldolase_TIM"/>
</dbReference>
<dbReference type="Pfam" id="PF03060">
    <property type="entry name" value="NMO"/>
    <property type="match status" value="1"/>
</dbReference>
<dbReference type="CDD" id="cd04730">
    <property type="entry name" value="NPD_like"/>
    <property type="match status" value="1"/>
</dbReference>
<dbReference type="Gene3D" id="3.20.20.70">
    <property type="entry name" value="Aldolase class I"/>
    <property type="match status" value="1"/>
</dbReference>
<evidence type="ECO:0000313" key="11">
    <source>
        <dbReference type="Proteomes" id="UP000516134"/>
    </source>
</evidence>
<dbReference type="GO" id="GO:0004497">
    <property type="term" value="F:monooxygenase activity"/>
    <property type="evidence" value="ECO:0007669"/>
    <property type="project" value="UniProtKB-KW"/>
</dbReference>
<evidence type="ECO:0000256" key="8">
    <source>
        <dbReference type="ARBA" id="ARBA00031155"/>
    </source>
</evidence>
<evidence type="ECO:0000256" key="6">
    <source>
        <dbReference type="ARBA" id="ARBA00023002"/>
    </source>
</evidence>
<keyword evidence="5" id="KW-0288">FMN</keyword>
<dbReference type="RefSeq" id="WP_187714596.1">
    <property type="nucleotide sequence ID" value="NZ_CP060780.1"/>
</dbReference>
<gene>
    <name evidence="10" type="ORF">H9L15_14725</name>
</gene>
<evidence type="ECO:0000256" key="7">
    <source>
        <dbReference type="ARBA" id="ARBA00023033"/>
    </source>
</evidence>
<evidence type="ECO:0000256" key="5">
    <source>
        <dbReference type="ARBA" id="ARBA00022643"/>
    </source>
</evidence>
<keyword evidence="3" id="KW-0216">Detoxification</keyword>
<evidence type="ECO:0000256" key="4">
    <source>
        <dbReference type="ARBA" id="ARBA00022630"/>
    </source>
</evidence>
<comment type="catalytic activity">
    <reaction evidence="9">
        <text>3 propionate 3-nitronate + 3 O2 + H2O = 3 3-oxopropanoate + 2 nitrate + nitrite + H2O2 + 3 H(+)</text>
        <dbReference type="Rhea" id="RHEA:57332"/>
        <dbReference type="ChEBI" id="CHEBI:15377"/>
        <dbReference type="ChEBI" id="CHEBI:15378"/>
        <dbReference type="ChEBI" id="CHEBI:15379"/>
        <dbReference type="ChEBI" id="CHEBI:16240"/>
        <dbReference type="ChEBI" id="CHEBI:16301"/>
        <dbReference type="ChEBI" id="CHEBI:17632"/>
        <dbReference type="ChEBI" id="CHEBI:33190"/>
        <dbReference type="ChEBI" id="CHEBI:136067"/>
    </reaction>
</comment>
<dbReference type="PANTHER" id="PTHR42747:SF3">
    <property type="entry name" value="NITRONATE MONOOXYGENASE-RELATED"/>
    <property type="match status" value="1"/>
</dbReference>